<proteinExistence type="predicted"/>
<accession>F0RU06</accession>
<keyword evidence="1" id="KW-0479">Metal-binding</keyword>
<dbReference type="RefSeq" id="WP_013607714.1">
    <property type="nucleotide sequence ID" value="NC_015152.1"/>
</dbReference>
<evidence type="ECO:0000259" key="3">
    <source>
        <dbReference type="SMART" id="SM01007"/>
    </source>
</evidence>
<name>F0RU06_SPHGB</name>
<organism evidence="4 5">
    <name type="scientific">Sphaerochaeta globosa (strain ATCC BAA-1886 / DSM 22777 / Buddy)</name>
    <name type="common">Spirochaeta sp. (strain Buddy)</name>
    <dbReference type="NCBI Taxonomy" id="158189"/>
    <lineage>
        <taxon>Bacteria</taxon>
        <taxon>Pseudomonadati</taxon>
        <taxon>Spirochaetota</taxon>
        <taxon>Spirochaetia</taxon>
        <taxon>Spirochaetales</taxon>
        <taxon>Sphaerochaetaceae</taxon>
        <taxon>Sphaerochaeta</taxon>
    </lineage>
</organism>
<dbReference type="SMART" id="SM01007">
    <property type="entry name" value="Aldolase_II"/>
    <property type="match status" value="1"/>
</dbReference>
<dbReference type="PANTHER" id="PTHR22789">
    <property type="entry name" value="FUCULOSE PHOSPHATE ALDOLASE"/>
    <property type="match status" value="1"/>
</dbReference>
<gene>
    <name evidence="4" type="ordered locus">SpiBuddy_2044</name>
</gene>
<dbReference type="EMBL" id="CP002541">
    <property type="protein sequence ID" value="ADY13865.1"/>
    <property type="molecule type" value="Genomic_DNA"/>
</dbReference>
<dbReference type="GO" id="GO:0016832">
    <property type="term" value="F:aldehyde-lyase activity"/>
    <property type="evidence" value="ECO:0007669"/>
    <property type="project" value="TreeGrafter"/>
</dbReference>
<dbReference type="Gene3D" id="3.40.225.10">
    <property type="entry name" value="Class II aldolase/adducin N-terminal domain"/>
    <property type="match status" value="1"/>
</dbReference>
<dbReference type="KEGG" id="sbu:SpiBuddy_2044"/>
<feature type="domain" description="Class II aldolase/adducin N-terminal" evidence="3">
    <location>
        <begin position="8"/>
        <end position="185"/>
    </location>
</feature>
<sequence length="358" mass="38493">MELKQAKQAVLEAARNLLSSNLVARTWGNISCRVGEESFLITPSGKAYEHLSEDQLVLVSLSDLSYSGSIKPSSEKGMHASVYRNKPAVQCVLHTHQEMASLASLLGQSVSVPTAFQDILGTSIPTASYGLPGTKRLHNNVTKVLQATSSSALLMACHGALCFGPSMEASFAIAQALEQACKEAVYVHAPMIKALEGTSSIKLAAAISNTGNLEYGKTLDPTLQQLCAKLLTDKTDCNTILLLISQEVLAVMDMVPRLAAYLDDFAQIAAPSLAVMHQNAPVSKLLGKAKHCDALLMKGVGALCMGNSESEAHAVATLVQKNCKAEVLHLADLRVRHITWLDARLMRYVYKQKYSKLA</sequence>
<dbReference type="GO" id="GO:0019323">
    <property type="term" value="P:pentose catabolic process"/>
    <property type="evidence" value="ECO:0007669"/>
    <property type="project" value="TreeGrafter"/>
</dbReference>
<keyword evidence="5" id="KW-1185">Reference proteome</keyword>
<dbReference type="GO" id="GO:0046872">
    <property type="term" value="F:metal ion binding"/>
    <property type="evidence" value="ECO:0007669"/>
    <property type="project" value="UniProtKB-KW"/>
</dbReference>
<dbReference type="eggNOG" id="COG0235">
    <property type="taxonomic scope" value="Bacteria"/>
</dbReference>
<dbReference type="PANTHER" id="PTHR22789:SF0">
    <property type="entry name" value="3-OXO-TETRONATE 4-PHOSPHATE DECARBOXYLASE-RELATED"/>
    <property type="match status" value="1"/>
</dbReference>
<dbReference type="Pfam" id="PF00596">
    <property type="entry name" value="Aldolase_II"/>
    <property type="match status" value="1"/>
</dbReference>
<dbReference type="Proteomes" id="UP000008466">
    <property type="component" value="Chromosome"/>
</dbReference>
<dbReference type="GO" id="GO:0005829">
    <property type="term" value="C:cytosol"/>
    <property type="evidence" value="ECO:0007669"/>
    <property type="project" value="TreeGrafter"/>
</dbReference>
<evidence type="ECO:0000256" key="1">
    <source>
        <dbReference type="ARBA" id="ARBA00022723"/>
    </source>
</evidence>
<protein>
    <submittedName>
        <fullName evidence="4">Class II aldolase/adducin family protein</fullName>
    </submittedName>
</protein>
<keyword evidence="2" id="KW-0456">Lyase</keyword>
<dbReference type="InterPro" id="IPR001303">
    <property type="entry name" value="Aldolase_II/adducin_N"/>
</dbReference>
<dbReference type="AlphaFoldDB" id="F0RU06"/>
<evidence type="ECO:0000313" key="5">
    <source>
        <dbReference type="Proteomes" id="UP000008466"/>
    </source>
</evidence>
<dbReference type="HOGENOM" id="CLU_751596_0_0_12"/>
<dbReference type="InterPro" id="IPR050197">
    <property type="entry name" value="Aldolase_class_II_sugar_metab"/>
</dbReference>
<dbReference type="InterPro" id="IPR036409">
    <property type="entry name" value="Aldolase_II/adducin_N_sf"/>
</dbReference>
<evidence type="ECO:0000313" key="4">
    <source>
        <dbReference type="EMBL" id="ADY13865.1"/>
    </source>
</evidence>
<dbReference type="SUPFAM" id="SSF53639">
    <property type="entry name" value="AraD/HMP-PK domain-like"/>
    <property type="match status" value="1"/>
</dbReference>
<dbReference type="STRING" id="158189.SpiBuddy_2044"/>
<evidence type="ECO:0000256" key="2">
    <source>
        <dbReference type="ARBA" id="ARBA00023239"/>
    </source>
</evidence>
<reference evidence="5" key="1">
    <citation type="submission" date="2011-02" db="EMBL/GenBank/DDBJ databases">
        <title>Complete sequence of Spirochaeta sp. Buddy.</title>
        <authorList>
            <person name="Lucas S."/>
            <person name="Copeland A."/>
            <person name="Lapidus A."/>
            <person name="Cheng J.-F."/>
            <person name="Goodwin L."/>
            <person name="Pitluck S."/>
            <person name="Zeytun A."/>
            <person name="Detter J.C."/>
            <person name="Han C."/>
            <person name="Tapia R."/>
            <person name="Land M."/>
            <person name="Hauser L."/>
            <person name="Kyrpides N."/>
            <person name="Ivanova N."/>
            <person name="Mikhailova N."/>
            <person name="Pagani I."/>
            <person name="Ritalahti K.M."/>
            <person name="Loeffler F.E."/>
            <person name="Woyke T."/>
        </authorList>
    </citation>
    <scope>NUCLEOTIDE SEQUENCE [LARGE SCALE GENOMIC DNA]</scope>
    <source>
        <strain evidence="5">ATCC BAA-1886 / DSM 22777 / Buddy</strain>
    </source>
</reference>